<sequence>VPAGDQIVGATVYFENVPCGEVAQLLHSMGHHTVGLRLQRRGDRSPARAGTPDVPAPASPELVLSGDDEEYRRIYTKKIKPRLKSEDATDVEAGGMQSRTITVTRKVTAYTVDVSGHEGAKGPDGGSADWKTGSSQQEFIHVEPGKTGMRITPATDAPGISCAIPTKLDVHMGKAEVGRAAAAVPGAHGAGGHVRTPEIHVPVPGAGFHGAGPHANGQMGSPDGDFHVRGPKLPVPGTGIQWEPAGKWPQADIAGADLGADIQAPAVDVSLPDSEVGKIKFPAMKMPKFGFPAAGATMEAQVVRGGVDIAGPKVPTLSPAVPEPSVHIMGATMSSPSVEGVEAAQPQGGLGKVKIPHMTIPKFTTLDAQGQGPAVEGLPKGDTGHVGIPDVAIKGEWKGPKFGKTETPKISMADVNLNLKGAHVKGDASAAVPRMEADIKGLGFDAKGPKIDVKAPHVEFEGPEGSLKGPGLSMPSKTSMPDLAVTVKGPQLKGEGDVSSPQIGGSLKGPQVGIKGPKVGVDVPDVDIKGPKVPVPEMHVQTPQISMPDIDLNLKGPKVKGDLDVSAPKGPALDIKGPKVELEAPDVDIHGPEGKLKMPKLKMPKFGVPGLKGEGPDLDVTLPKGEVDISGPKVDIEVPSPSVHIKGPKVDIEAPDVELECPEAKLKTPKVKLPHFNVSGPKFEGADIDVNLPKGDMEISGPEVELDVEGPEGKWKGPKFR</sequence>
<comment type="caution">
    <text evidence="4">The sequence shown here is derived from an EMBL/GenBank/DDBJ whole genome shotgun (WGS) entry which is preliminary data.</text>
</comment>
<evidence type="ECO:0000256" key="2">
    <source>
        <dbReference type="ARBA" id="ARBA00023242"/>
    </source>
</evidence>
<feature type="non-terminal residue" evidence="4">
    <location>
        <position position="1"/>
    </location>
</feature>
<dbReference type="AlphaFoldDB" id="A0A7K7BII9"/>
<dbReference type="GO" id="GO:0005634">
    <property type="term" value="C:nucleus"/>
    <property type="evidence" value="ECO:0007669"/>
    <property type="project" value="UniProtKB-SubCell"/>
</dbReference>
<organism evidence="4 5">
    <name type="scientific">Nothoprocta ornata</name>
    <dbReference type="NCBI Taxonomy" id="83376"/>
    <lineage>
        <taxon>Eukaryota</taxon>
        <taxon>Metazoa</taxon>
        <taxon>Chordata</taxon>
        <taxon>Craniata</taxon>
        <taxon>Vertebrata</taxon>
        <taxon>Euteleostomi</taxon>
        <taxon>Archelosauria</taxon>
        <taxon>Archosauria</taxon>
        <taxon>Dinosauria</taxon>
        <taxon>Saurischia</taxon>
        <taxon>Theropoda</taxon>
        <taxon>Coelurosauria</taxon>
        <taxon>Aves</taxon>
        <taxon>Palaeognathae</taxon>
        <taxon>Tinamiformes</taxon>
        <taxon>Tinamidae</taxon>
        <taxon>Nothoprocta</taxon>
    </lineage>
</organism>
<dbReference type="GO" id="GO:0043034">
    <property type="term" value="C:costamere"/>
    <property type="evidence" value="ECO:0007669"/>
    <property type="project" value="TreeGrafter"/>
</dbReference>
<gene>
    <name evidence="4" type="primary">Ahnak_0</name>
    <name evidence="4" type="ORF">NOTORN_R14863</name>
</gene>
<reference evidence="4 5" key="1">
    <citation type="submission" date="2019-09" db="EMBL/GenBank/DDBJ databases">
        <title>Bird 10,000 Genomes (B10K) Project - Family phase.</title>
        <authorList>
            <person name="Zhang G."/>
        </authorList>
    </citation>
    <scope>NUCLEOTIDE SEQUENCE [LARGE SCALE GENOMIC DNA]</scope>
    <source>
        <strain evidence="4">B10K-MSB-03</strain>
    </source>
</reference>
<evidence type="ECO:0000313" key="5">
    <source>
        <dbReference type="Proteomes" id="UP000531938"/>
    </source>
</evidence>
<accession>A0A7K7BII9</accession>
<feature type="non-terminal residue" evidence="4">
    <location>
        <position position="721"/>
    </location>
</feature>
<evidence type="ECO:0000313" key="4">
    <source>
        <dbReference type="EMBL" id="NWY08286.1"/>
    </source>
</evidence>
<name>A0A7K7BII9_9AVES</name>
<feature type="region of interest" description="Disordered" evidence="3">
    <location>
        <begin position="694"/>
        <end position="721"/>
    </location>
</feature>
<feature type="region of interest" description="Disordered" evidence="3">
    <location>
        <begin position="491"/>
        <end position="525"/>
    </location>
</feature>
<keyword evidence="2" id="KW-0539">Nucleus</keyword>
<protein>
    <submittedName>
        <fullName evidence="4">AHNK protein</fullName>
    </submittedName>
</protein>
<dbReference type="InterPro" id="IPR052082">
    <property type="entry name" value="Myelin_sheath_structural"/>
</dbReference>
<proteinExistence type="predicted"/>
<feature type="region of interest" description="Disordered" evidence="3">
    <location>
        <begin position="37"/>
        <end position="60"/>
    </location>
</feature>
<dbReference type="PANTHER" id="PTHR23348">
    <property type="entry name" value="PERIAXIN/AHNAK"/>
    <property type="match status" value="1"/>
</dbReference>
<dbReference type="GO" id="GO:0043484">
    <property type="term" value="P:regulation of RNA splicing"/>
    <property type="evidence" value="ECO:0007669"/>
    <property type="project" value="TreeGrafter"/>
</dbReference>
<dbReference type="EMBL" id="VZSH01000652">
    <property type="protein sequence ID" value="NWY08286.1"/>
    <property type="molecule type" value="Genomic_DNA"/>
</dbReference>
<comment type="subcellular location">
    <subcellularLocation>
        <location evidence="1">Nucleus</location>
    </subcellularLocation>
</comment>
<dbReference type="PANTHER" id="PTHR23348:SF16">
    <property type="entry name" value="LEUCINE RICH REPEAT FAMILY PROTEIN"/>
    <property type="match status" value="1"/>
</dbReference>
<dbReference type="Proteomes" id="UP000531938">
    <property type="component" value="Unassembled WGS sequence"/>
</dbReference>
<keyword evidence="5" id="KW-1185">Reference proteome</keyword>
<evidence type="ECO:0000256" key="1">
    <source>
        <dbReference type="ARBA" id="ARBA00004123"/>
    </source>
</evidence>
<evidence type="ECO:0000256" key="3">
    <source>
        <dbReference type="SAM" id="MobiDB-lite"/>
    </source>
</evidence>